<keyword evidence="2" id="KW-0813">Transport</keyword>
<comment type="similarity">
    <text evidence="1">Belongs to the calycin superfamily. Fatty-acid binding protein (FABP) family.</text>
</comment>
<dbReference type="SUPFAM" id="SSF50814">
    <property type="entry name" value="Lipocalins"/>
    <property type="match status" value="1"/>
</dbReference>
<evidence type="ECO:0000313" key="5">
    <source>
        <dbReference type="Proteomes" id="UP000053766"/>
    </source>
</evidence>
<evidence type="ECO:0008006" key="6">
    <source>
        <dbReference type="Google" id="ProtNLM"/>
    </source>
</evidence>
<dbReference type="Gene3D" id="2.40.128.20">
    <property type="match status" value="1"/>
</dbReference>
<dbReference type="GO" id="GO:0008289">
    <property type="term" value="F:lipid binding"/>
    <property type="evidence" value="ECO:0007669"/>
    <property type="project" value="UniProtKB-KW"/>
</dbReference>
<dbReference type="PANTHER" id="PTHR22725:SF9">
    <property type="entry name" value="FATTY ACID-BINDING PROTEIN HOMOLOG 3"/>
    <property type="match status" value="1"/>
</dbReference>
<organism evidence="4 5">
    <name type="scientific">Dictyocaulus viviparus</name>
    <name type="common">Bovine lungworm</name>
    <dbReference type="NCBI Taxonomy" id="29172"/>
    <lineage>
        <taxon>Eukaryota</taxon>
        <taxon>Metazoa</taxon>
        <taxon>Ecdysozoa</taxon>
        <taxon>Nematoda</taxon>
        <taxon>Chromadorea</taxon>
        <taxon>Rhabditida</taxon>
        <taxon>Rhabditina</taxon>
        <taxon>Rhabditomorpha</taxon>
        <taxon>Strongyloidea</taxon>
        <taxon>Metastrongylidae</taxon>
        <taxon>Dictyocaulus</taxon>
    </lineage>
</organism>
<proteinExistence type="inferred from homology"/>
<protein>
    <recommendedName>
        <fullName evidence="6">Cytosolic fatty-acid binding proteins domain-containing protein</fullName>
    </recommendedName>
</protein>
<evidence type="ECO:0000256" key="3">
    <source>
        <dbReference type="ARBA" id="ARBA00023121"/>
    </source>
</evidence>
<gene>
    <name evidence="4" type="ORF">DICVIV_12360</name>
</gene>
<evidence type="ECO:0000313" key="4">
    <source>
        <dbReference type="EMBL" id="KJH41663.1"/>
    </source>
</evidence>
<keyword evidence="5" id="KW-1185">Reference proteome</keyword>
<name>A0A0D8XAP8_DICVI</name>
<dbReference type="InterPro" id="IPR012674">
    <property type="entry name" value="Calycin"/>
</dbReference>
<dbReference type="CDD" id="cd00742">
    <property type="entry name" value="FABP"/>
    <property type="match status" value="1"/>
</dbReference>
<dbReference type="Proteomes" id="UP000053766">
    <property type="component" value="Unassembled WGS sequence"/>
</dbReference>
<dbReference type="InterPro" id="IPR010221">
    <property type="entry name" value="VCBS_dom"/>
</dbReference>
<dbReference type="STRING" id="29172.A0A0D8XAP8"/>
<dbReference type="NCBIfam" id="TIGR01965">
    <property type="entry name" value="VCBS_repeat"/>
    <property type="match status" value="1"/>
</dbReference>
<sequence length="148" mass="17194">MTTIPSQFLDTLFVESSQENLDEFLSIRDVPWLIRKLILGKMKNSQFLIKSSSNGEYTYTTGNRTKSLQYRFKLDEPFTDVGYDGKRHKITISVEGDKLKEVHLNLERDVGEDIFYFYVQDNSLISECEAISGGKRCTWKRTFLKSTN</sequence>
<reference evidence="5" key="2">
    <citation type="journal article" date="2016" name="Sci. Rep.">
        <title>Dictyocaulus viviparus genome, variome and transcriptome elucidate lungworm biology and support future intervention.</title>
        <authorList>
            <person name="McNulty S.N."/>
            <person name="Strube C."/>
            <person name="Rosa B.A."/>
            <person name="Martin J.C."/>
            <person name="Tyagi R."/>
            <person name="Choi Y.J."/>
            <person name="Wang Q."/>
            <person name="Hallsworth Pepin K."/>
            <person name="Zhang X."/>
            <person name="Ozersky P."/>
            <person name="Wilson R.K."/>
            <person name="Sternberg P.W."/>
            <person name="Gasser R.B."/>
            <person name="Mitreva M."/>
        </authorList>
    </citation>
    <scope>NUCLEOTIDE SEQUENCE [LARGE SCALE GENOMIC DNA]</scope>
    <source>
        <strain evidence="5">HannoverDv2000</strain>
    </source>
</reference>
<keyword evidence="3" id="KW-0446">Lipid-binding</keyword>
<dbReference type="OrthoDB" id="412780at2759"/>
<evidence type="ECO:0000256" key="2">
    <source>
        <dbReference type="ARBA" id="ARBA00022448"/>
    </source>
</evidence>
<accession>A0A0D8XAP8</accession>
<reference evidence="4 5" key="1">
    <citation type="submission" date="2013-11" db="EMBL/GenBank/DDBJ databases">
        <title>Draft genome of the bovine lungworm Dictyocaulus viviparus.</title>
        <authorList>
            <person name="Mitreva M."/>
        </authorList>
    </citation>
    <scope>NUCLEOTIDE SEQUENCE [LARGE SCALE GENOMIC DNA]</scope>
    <source>
        <strain evidence="4 5">HannoverDv2000</strain>
    </source>
</reference>
<dbReference type="PANTHER" id="PTHR22725">
    <property type="entry name" value="FATTY ACID-BINDING PROTEIN HOMOLOG 1-RELATED-RELATED"/>
    <property type="match status" value="1"/>
</dbReference>
<dbReference type="EMBL" id="KN716782">
    <property type="protein sequence ID" value="KJH41663.1"/>
    <property type="molecule type" value="Genomic_DNA"/>
</dbReference>
<dbReference type="AlphaFoldDB" id="A0A0D8XAP8"/>
<dbReference type="InterPro" id="IPR040094">
    <property type="entry name" value="Lbp1-4"/>
</dbReference>
<evidence type="ECO:0000256" key="1">
    <source>
        <dbReference type="ARBA" id="ARBA00008390"/>
    </source>
</evidence>